<keyword evidence="3" id="KW-1185">Reference proteome</keyword>
<accession>A0A9Q1CRK8</accession>
<feature type="compositionally biased region" description="Basic and acidic residues" evidence="1">
    <location>
        <begin position="290"/>
        <end position="299"/>
    </location>
</feature>
<dbReference type="OrthoDB" id="6091153at2759"/>
<gene>
    <name evidence="2" type="ORF">HOLleu_03407</name>
</gene>
<organism evidence="2 3">
    <name type="scientific">Holothuria leucospilota</name>
    <name type="common">Black long sea cucumber</name>
    <name type="synonym">Mertensiothuria leucospilota</name>
    <dbReference type="NCBI Taxonomy" id="206669"/>
    <lineage>
        <taxon>Eukaryota</taxon>
        <taxon>Metazoa</taxon>
        <taxon>Echinodermata</taxon>
        <taxon>Eleutherozoa</taxon>
        <taxon>Echinozoa</taxon>
        <taxon>Holothuroidea</taxon>
        <taxon>Aspidochirotacea</taxon>
        <taxon>Aspidochirotida</taxon>
        <taxon>Holothuriidae</taxon>
        <taxon>Holothuria</taxon>
    </lineage>
</organism>
<evidence type="ECO:0000256" key="1">
    <source>
        <dbReference type="SAM" id="MobiDB-lite"/>
    </source>
</evidence>
<feature type="region of interest" description="Disordered" evidence="1">
    <location>
        <begin position="290"/>
        <end position="320"/>
    </location>
</feature>
<feature type="region of interest" description="Disordered" evidence="1">
    <location>
        <begin position="140"/>
        <end position="161"/>
    </location>
</feature>
<feature type="compositionally biased region" description="Basic and acidic residues" evidence="1">
    <location>
        <begin position="90"/>
        <end position="101"/>
    </location>
</feature>
<proteinExistence type="predicted"/>
<feature type="region of interest" description="Disordered" evidence="1">
    <location>
        <begin position="1"/>
        <end position="52"/>
    </location>
</feature>
<dbReference type="AlphaFoldDB" id="A0A9Q1CRK8"/>
<dbReference type="EMBL" id="JAIZAY010000001">
    <property type="protein sequence ID" value="KAJ8050272.1"/>
    <property type="molecule type" value="Genomic_DNA"/>
</dbReference>
<evidence type="ECO:0000313" key="3">
    <source>
        <dbReference type="Proteomes" id="UP001152320"/>
    </source>
</evidence>
<dbReference type="Proteomes" id="UP001152320">
    <property type="component" value="Chromosome 1"/>
</dbReference>
<comment type="caution">
    <text evidence="2">The sequence shown here is derived from an EMBL/GenBank/DDBJ whole genome shotgun (WGS) entry which is preliminary data.</text>
</comment>
<feature type="region of interest" description="Disordered" evidence="1">
    <location>
        <begin position="80"/>
        <end position="116"/>
    </location>
</feature>
<sequence>MNRTNPFDDGSESERMVTLDETRSDLAEFDPLYSGSRYQTTDETTAAEDHGTGVDVQGEVEEKQQPGVAVDQGKWVQPNRGAEYRPLIDVQRRAGEADRQNTEQPWEPDAREIGDRHSGAESNFLADVWSRGLRLDETTPDIRSNGNVHQMNNSGPNMMQSRAEGKEEPYRAGWYGSGTTRQINNPFSGFGTNEQQYRYKEGTNVPHPHDQSNAWENTMRTEYTRGRTRYGRWDRGEYNQPFVGLTEDKGMPYNNNRGFYSPHQTNPWSNEMKGGYPRDEGLRTYDYEGWRVPRGDQPAREPSYPTDRPQRVKAPPNDGSTPWDDYVVHFELIAELNVWDERTKALQLAASLRGKAQAVLADLEDGKRRKFSTLVDSLVQRFGRANQTELFRTLLRNRSRQSGETIPELAHDIQRLLSKAYPKASLEMKETLAKEAFIDASGDSDIR</sequence>
<reference evidence="2" key="1">
    <citation type="submission" date="2021-10" db="EMBL/GenBank/DDBJ databases">
        <title>Tropical sea cucumber genome reveals ecological adaptation and Cuvierian tubules defense mechanism.</title>
        <authorList>
            <person name="Chen T."/>
        </authorList>
    </citation>
    <scope>NUCLEOTIDE SEQUENCE</scope>
    <source>
        <strain evidence="2">Nanhai2018</strain>
        <tissue evidence="2">Muscle</tissue>
    </source>
</reference>
<dbReference type="PANTHER" id="PTHR45823">
    <property type="entry name" value="T-SNARE COILED-COIL HOMOLOGY DOMAIN-CONTAINING PROTEIN"/>
    <property type="match status" value="1"/>
</dbReference>
<feature type="compositionally biased region" description="Polar residues" evidence="1">
    <location>
        <begin position="141"/>
        <end position="160"/>
    </location>
</feature>
<evidence type="ECO:0000313" key="2">
    <source>
        <dbReference type="EMBL" id="KAJ8050272.1"/>
    </source>
</evidence>
<dbReference type="PANTHER" id="PTHR45823:SF1">
    <property type="entry name" value="T-SNARE COILED-COIL HOMOLOGY DOMAIN-CONTAINING PROTEIN"/>
    <property type="match status" value="1"/>
</dbReference>
<feature type="compositionally biased region" description="Basic and acidic residues" evidence="1">
    <location>
        <begin position="12"/>
        <end position="26"/>
    </location>
</feature>
<protein>
    <submittedName>
        <fullName evidence="2">Uncharacterized protein</fullName>
    </submittedName>
</protein>
<name>A0A9Q1CRK8_HOLLE</name>